<dbReference type="PROSITE" id="PS51257">
    <property type="entry name" value="PROKAR_LIPOPROTEIN"/>
    <property type="match status" value="1"/>
</dbReference>
<sequence length="525" mass="57736">MKKINYILLLALLSIFGCTKEWEAPGVEPNHQVIYTSEYQFGNRVQVGGSMTFTDASKGIVNRTWTLPEGAHVEGSTDVTSTNDLVHIQFNEAGIKEVNLSQQFAGAAYDGNTQREASLDTAIVINVVDSLRLQVKAHFYFPDGTTGDELDLTKTNEVQAGRMVKYTLTAIGEPARIVYNFGGGEPEAVTYIEAEIADGTAAETIVQYKKLGTYSTTVLGDRPRPQGIDTLNFINAINVVPSSDPVLLTDVYQKNGFIALDYSREIEPASVDPSTFSVHLTNEGRGVDINPSVLTAAVDPSAGNIVLIALDDATIYDDDVVTVTYQGGILQSTDFVAADEFTDKLLVHRPNTNILEAAPFDHSFENSLDTDWPDQQWGGQWAQYTLNVVDNEAYHGGKSGKLVMEAEGGAIFSHNQNFTLEVGKSYELGMMIKVESGVENINDAAPEVPSMLVYFGNPAIDWAADRFNFTTETVVGEWMYVRCTYYTPKADGDYRLIFRPFNPANTDPLSIYMDNISVREVNLRP</sequence>
<dbReference type="EMBL" id="JABANE010000046">
    <property type="protein sequence ID" value="NME69687.1"/>
    <property type="molecule type" value="Genomic_DNA"/>
</dbReference>
<name>A0A7X9XAH0_9BACT</name>
<keyword evidence="1" id="KW-0732">Signal</keyword>
<dbReference type="Gene3D" id="2.60.120.260">
    <property type="entry name" value="Galactose-binding domain-like"/>
    <property type="match status" value="1"/>
</dbReference>
<dbReference type="AlphaFoldDB" id="A0A7X9XAH0"/>
<evidence type="ECO:0000313" key="3">
    <source>
        <dbReference type="Proteomes" id="UP000576082"/>
    </source>
</evidence>
<accession>A0A7X9XAH0</accession>
<feature type="chain" id="PRO_5030929906" description="PKD domain-containing protein" evidence="1">
    <location>
        <begin position="24"/>
        <end position="525"/>
    </location>
</feature>
<proteinExistence type="predicted"/>
<reference evidence="2 3" key="1">
    <citation type="submission" date="2020-04" db="EMBL/GenBank/DDBJ databases">
        <title>Flammeovirga sp. SR4, a novel species isolated from seawater.</title>
        <authorList>
            <person name="Wang X."/>
        </authorList>
    </citation>
    <scope>NUCLEOTIDE SEQUENCE [LARGE SCALE GENOMIC DNA]</scope>
    <source>
        <strain evidence="2 3">ATCC 23126</strain>
    </source>
</reference>
<evidence type="ECO:0008006" key="4">
    <source>
        <dbReference type="Google" id="ProtNLM"/>
    </source>
</evidence>
<dbReference type="Proteomes" id="UP000576082">
    <property type="component" value="Unassembled WGS sequence"/>
</dbReference>
<gene>
    <name evidence="2" type="ORF">HHU12_17055</name>
</gene>
<feature type="signal peptide" evidence="1">
    <location>
        <begin position="1"/>
        <end position="23"/>
    </location>
</feature>
<evidence type="ECO:0000313" key="2">
    <source>
        <dbReference type="EMBL" id="NME69687.1"/>
    </source>
</evidence>
<protein>
    <recommendedName>
        <fullName evidence="4">PKD domain-containing protein</fullName>
    </recommendedName>
</protein>
<dbReference type="RefSeq" id="WP_169657954.1">
    <property type="nucleotide sequence ID" value="NZ_JABANE010000046.1"/>
</dbReference>
<evidence type="ECO:0000256" key="1">
    <source>
        <dbReference type="SAM" id="SignalP"/>
    </source>
</evidence>
<comment type="caution">
    <text evidence="2">The sequence shown here is derived from an EMBL/GenBank/DDBJ whole genome shotgun (WGS) entry which is preliminary data.</text>
</comment>
<keyword evidence="3" id="KW-1185">Reference proteome</keyword>
<organism evidence="2 3">
    <name type="scientific">Flammeovirga aprica JL-4</name>
    <dbReference type="NCBI Taxonomy" id="694437"/>
    <lineage>
        <taxon>Bacteria</taxon>
        <taxon>Pseudomonadati</taxon>
        <taxon>Bacteroidota</taxon>
        <taxon>Cytophagia</taxon>
        <taxon>Cytophagales</taxon>
        <taxon>Flammeovirgaceae</taxon>
        <taxon>Flammeovirga</taxon>
    </lineage>
</organism>